<dbReference type="PANTHER" id="PTHR43172:SF2">
    <property type="entry name" value="ADENYLOSUCCINATE LYASE C-TERMINAL DOMAIN-CONTAINING PROTEIN"/>
    <property type="match status" value="1"/>
</dbReference>
<evidence type="ECO:0000259" key="3">
    <source>
        <dbReference type="Pfam" id="PF00206"/>
    </source>
</evidence>
<dbReference type="InterPro" id="IPR022761">
    <property type="entry name" value="Fumarate_lyase_N"/>
</dbReference>
<dbReference type="PRINTS" id="PR00149">
    <property type="entry name" value="FUMRATELYASE"/>
</dbReference>
<dbReference type="Gene3D" id="1.10.275.10">
    <property type="entry name" value="Fumarase/aspartase (N-terminal domain)"/>
    <property type="match status" value="1"/>
</dbReference>
<dbReference type="GO" id="GO:0016853">
    <property type="term" value="F:isomerase activity"/>
    <property type="evidence" value="ECO:0007669"/>
    <property type="project" value="UniProtKB-KW"/>
</dbReference>
<keyword evidence="1" id="KW-0456">Lyase</keyword>
<gene>
    <name evidence="4" type="ORF">FB559_5948</name>
</gene>
<comment type="similarity">
    <text evidence="2">Belongs to the class-II fumarase/aspartase family.</text>
</comment>
<evidence type="ECO:0000313" key="4">
    <source>
        <dbReference type="EMBL" id="TQM00240.1"/>
    </source>
</evidence>
<dbReference type="PROSITE" id="PS00163">
    <property type="entry name" value="FUMARATE_LYASES"/>
    <property type="match status" value="1"/>
</dbReference>
<sequence length="411" mass="42425">MPPDLLSPVAAGTAAEKATSGEAWLRALLDAEAALARAQARLGMIPDGVAEAIAGARVDLDDLAVRARGAGNPVVPLVADLRKVAGEHVHHGATSQDIMDTAAMLVADRTRRIVLADLARTLDALAGLAVRHRDTPMAGRTFGQQAVPTTFGLRAAGWLTAVARARDVLAAVPLPAQLGGAAGTLAAFGTLDLLPVFAEETGLAEPVLPWHTLRAPVAELGAALALVAGALGKFAEDVVLLAQTEIGEVAEPAAPGRGGSSAMPHKRNPVLAVMIRSAALRVPAYAQILFQSQTAGLERPAGEWHAEWLPLNDGLRLTGGAAETAAELAGGLEVFPDRMRANLRDELLSEHVVAELARTGDRRSAREAVDEALRSGRPLGDLVPGGVDPADVVGCAGELVDRALAAYRGAT</sequence>
<keyword evidence="5" id="KW-1185">Reference proteome</keyword>
<keyword evidence="4" id="KW-0413">Isomerase</keyword>
<evidence type="ECO:0000313" key="5">
    <source>
        <dbReference type="Proteomes" id="UP000316096"/>
    </source>
</evidence>
<dbReference type="PANTHER" id="PTHR43172">
    <property type="entry name" value="ADENYLOSUCCINATE LYASE"/>
    <property type="match status" value="1"/>
</dbReference>
<dbReference type="RefSeq" id="WP_141959644.1">
    <property type="nucleotide sequence ID" value="NZ_VFOZ01000001.1"/>
</dbReference>
<dbReference type="SUPFAM" id="SSF48557">
    <property type="entry name" value="L-aspartase-like"/>
    <property type="match status" value="1"/>
</dbReference>
<dbReference type="InterPro" id="IPR000362">
    <property type="entry name" value="Fumarate_lyase_fam"/>
</dbReference>
<dbReference type="PRINTS" id="PR00145">
    <property type="entry name" value="ARGSUCLYASE"/>
</dbReference>
<dbReference type="Proteomes" id="UP000316096">
    <property type="component" value="Unassembled WGS sequence"/>
</dbReference>
<reference evidence="4 5" key="1">
    <citation type="submission" date="2019-06" db="EMBL/GenBank/DDBJ databases">
        <title>Sequencing the genomes of 1000 actinobacteria strains.</title>
        <authorList>
            <person name="Klenk H.-P."/>
        </authorList>
    </citation>
    <scope>NUCLEOTIDE SEQUENCE [LARGE SCALE GENOMIC DNA]</scope>
    <source>
        <strain evidence="4 5">DSM 102200</strain>
    </source>
</reference>
<dbReference type="Pfam" id="PF00206">
    <property type="entry name" value="Lyase_1"/>
    <property type="match status" value="1"/>
</dbReference>
<dbReference type="NCBIfam" id="TIGR02426">
    <property type="entry name" value="protocat_pcaB"/>
    <property type="match status" value="1"/>
</dbReference>
<proteinExistence type="inferred from homology"/>
<evidence type="ECO:0000256" key="2">
    <source>
        <dbReference type="ARBA" id="ARBA00034772"/>
    </source>
</evidence>
<dbReference type="InterPro" id="IPR008948">
    <property type="entry name" value="L-Aspartase-like"/>
</dbReference>
<dbReference type="OrthoDB" id="9768878at2"/>
<accession>A0A543CT13</accession>
<comment type="caution">
    <text evidence="4">The sequence shown here is derived from an EMBL/GenBank/DDBJ whole genome shotgun (WGS) entry which is preliminary data.</text>
</comment>
<dbReference type="InterPro" id="IPR024083">
    <property type="entry name" value="Fumarase/histidase_N"/>
</dbReference>
<dbReference type="InterPro" id="IPR012789">
    <property type="entry name" value="Protocat_PcaB-like"/>
</dbReference>
<organism evidence="4 5">
    <name type="scientific">Actinoallomurus bryophytorum</name>
    <dbReference type="NCBI Taxonomy" id="1490222"/>
    <lineage>
        <taxon>Bacteria</taxon>
        <taxon>Bacillati</taxon>
        <taxon>Actinomycetota</taxon>
        <taxon>Actinomycetes</taxon>
        <taxon>Streptosporangiales</taxon>
        <taxon>Thermomonosporaceae</taxon>
        <taxon>Actinoallomurus</taxon>
    </lineage>
</organism>
<evidence type="ECO:0000256" key="1">
    <source>
        <dbReference type="ARBA" id="ARBA00023239"/>
    </source>
</evidence>
<dbReference type="GO" id="GO:0019619">
    <property type="term" value="P:3,4-dihydroxybenzoate catabolic process"/>
    <property type="evidence" value="ECO:0007669"/>
    <property type="project" value="InterPro"/>
</dbReference>
<dbReference type="Gene3D" id="1.20.200.10">
    <property type="entry name" value="Fumarase/aspartase (Central domain)"/>
    <property type="match status" value="1"/>
</dbReference>
<dbReference type="EMBL" id="VFOZ01000001">
    <property type="protein sequence ID" value="TQM00240.1"/>
    <property type="molecule type" value="Genomic_DNA"/>
</dbReference>
<dbReference type="InterPro" id="IPR020557">
    <property type="entry name" value="Fumarate_lyase_CS"/>
</dbReference>
<protein>
    <submittedName>
        <fullName evidence="4">3-carboxy-cis,cis-muconate cycloisomerase</fullName>
    </submittedName>
</protein>
<dbReference type="GO" id="GO:0016829">
    <property type="term" value="F:lyase activity"/>
    <property type="evidence" value="ECO:0007669"/>
    <property type="project" value="UniProtKB-KW"/>
</dbReference>
<dbReference type="AlphaFoldDB" id="A0A543CT13"/>
<name>A0A543CT13_9ACTN</name>
<feature type="domain" description="Fumarate lyase N-terminal" evidence="3">
    <location>
        <begin position="63"/>
        <end position="282"/>
    </location>
</feature>